<proteinExistence type="predicted"/>
<comment type="caution">
    <text evidence="2">The sequence shown here is derived from an EMBL/GenBank/DDBJ whole genome shotgun (WGS) entry which is preliminary data.</text>
</comment>
<dbReference type="InterPro" id="IPR000073">
    <property type="entry name" value="AB_hydrolase_1"/>
</dbReference>
<evidence type="ECO:0000313" key="2">
    <source>
        <dbReference type="EMBL" id="MFC3001636.1"/>
    </source>
</evidence>
<name>A0ABV7BY33_9PROT</name>
<dbReference type="EMBL" id="JBHRSB010000005">
    <property type="protein sequence ID" value="MFC3001636.1"/>
    <property type="molecule type" value="Genomic_DNA"/>
</dbReference>
<accession>A0ABV7BY33</accession>
<evidence type="ECO:0000259" key="1">
    <source>
        <dbReference type="Pfam" id="PF00561"/>
    </source>
</evidence>
<feature type="domain" description="AB hydrolase-1" evidence="1">
    <location>
        <begin position="43"/>
        <end position="271"/>
    </location>
</feature>
<dbReference type="InterPro" id="IPR050266">
    <property type="entry name" value="AB_hydrolase_sf"/>
</dbReference>
<gene>
    <name evidence="2" type="ORF">ACFOD3_17150</name>
</gene>
<protein>
    <submittedName>
        <fullName evidence="2">Alpha/beta fold hydrolase</fullName>
    </submittedName>
</protein>
<dbReference type="Proteomes" id="UP001595420">
    <property type="component" value="Unassembled WGS sequence"/>
</dbReference>
<evidence type="ECO:0000313" key="3">
    <source>
        <dbReference type="Proteomes" id="UP001595420"/>
    </source>
</evidence>
<keyword evidence="3" id="KW-1185">Reference proteome</keyword>
<dbReference type="RefSeq" id="WP_216837722.1">
    <property type="nucleotide sequence ID" value="NZ_JAFNJS010000005.1"/>
</dbReference>
<reference evidence="3" key="1">
    <citation type="journal article" date="2019" name="Int. J. Syst. Evol. Microbiol.">
        <title>The Global Catalogue of Microorganisms (GCM) 10K type strain sequencing project: providing services to taxonomists for standard genome sequencing and annotation.</title>
        <authorList>
            <consortium name="The Broad Institute Genomics Platform"/>
            <consortium name="The Broad Institute Genome Sequencing Center for Infectious Disease"/>
            <person name="Wu L."/>
            <person name="Ma J."/>
        </authorList>
    </citation>
    <scope>NUCLEOTIDE SEQUENCE [LARGE SCALE GENOMIC DNA]</scope>
    <source>
        <strain evidence="3">CGMCC 1.16855</strain>
    </source>
</reference>
<keyword evidence="2" id="KW-0378">Hydrolase</keyword>
<dbReference type="GO" id="GO:0016787">
    <property type="term" value="F:hydrolase activity"/>
    <property type="evidence" value="ECO:0007669"/>
    <property type="project" value="UniProtKB-KW"/>
</dbReference>
<dbReference type="PANTHER" id="PTHR43798">
    <property type="entry name" value="MONOACYLGLYCEROL LIPASE"/>
    <property type="match status" value="1"/>
</dbReference>
<sequence>MIHPDGTPIPPLPDPRFCEVDAEALGLEGRRLSYMEAGQGPVTILCLHGIGANSMGWRFSLAGLLDRARVIAWNAPGYFLSDPFVAEAPAPEAYAAVALALLEALGVQGPVCVAGSSFGSMLGACLAARHPERVAKLVMMGTSRGQRWKGEAGRAAMLAMREASVAEGGVALARTRSEKLVAPGAGPLVRGLVEGMVAATHPRGLLQAARCTDQVDVITDFAPLIRAPTLCLTGAEDAVNPPETVGRLIAQAIPGAAFLSPPGIGHLPELEAPAVTLDHLRQHFLGA</sequence>
<organism evidence="2 3">
    <name type="scientific">Falsiroseomonas tokyonensis</name>
    <dbReference type="NCBI Taxonomy" id="430521"/>
    <lineage>
        <taxon>Bacteria</taxon>
        <taxon>Pseudomonadati</taxon>
        <taxon>Pseudomonadota</taxon>
        <taxon>Alphaproteobacteria</taxon>
        <taxon>Acetobacterales</taxon>
        <taxon>Roseomonadaceae</taxon>
        <taxon>Falsiroseomonas</taxon>
    </lineage>
</organism>
<dbReference type="Pfam" id="PF00561">
    <property type="entry name" value="Abhydrolase_1"/>
    <property type="match status" value="1"/>
</dbReference>